<comment type="subcellular location">
    <subcellularLocation>
        <location evidence="1 10">Cell outer membrane</location>
    </subcellularLocation>
</comment>
<evidence type="ECO:0000256" key="4">
    <source>
        <dbReference type="ARBA" id="ARBA00022452"/>
    </source>
</evidence>
<dbReference type="Pfam" id="PF03958">
    <property type="entry name" value="Secretin_N"/>
    <property type="match status" value="3"/>
</dbReference>
<evidence type="ECO:0000256" key="1">
    <source>
        <dbReference type="ARBA" id="ARBA00004442"/>
    </source>
</evidence>
<dbReference type="PANTHER" id="PTHR30332:SF24">
    <property type="entry name" value="SECRETIN GSPD-RELATED"/>
    <property type="match status" value="1"/>
</dbReference>
<dbReference type="Pfam" id="PF21305">
    <property type="entry name" value="type_II_gspD_N0"/>
    <property type="match status" value="1"/>
</dbReference>
<feature type="domain" description="NolW-like" evidence="13">
    <location>
        <begin position="195"/>
        <end position="262"/>
    </location>
</feature>
<evidence type="ECO:0000256" key="7">
    <source>
        <dbReference type="ARBA" id="ARBA00022927"/>
    </source>
</evidence>
<evidence type="ECO:0000256" key="11">
    <source>
        <dbReference type="SAM" id="SignalP"/>
    </source>
</evidence>
<evidence type="ECO:0000256" key="5">
    <source>
        <dbReference type="ARBA" id="ARBA00022692"/>
    </source>
</evidence>
<evidence type="ECO:0000259" key="14">
    <source>
        <dbReference type="Pfam" id="PF21305"/>
    </source>
</evidence>
<dbReference type="InterPro" id="IPR050810">
    <property type="entry name" value="Bact_Secretion_Sys_Channel"/>
</dbReference>
<keyword evidence="6 11" id="KW-0732">Signal</keyword>
<keyword evidence="7" id="KW-0653">Protein transport</keyword>
<proteinExistence type="inferred from homology"/>
<dbReference type="InterPro" id="IPR005644">
    <property type="entry name" value="NolW-like"/>
</dbReference>
<evidence type="ECO:0000256" key="10">
    <source>
        <dbReference type="RuleBase" id="RU004004"/>
    </source>
</evidence>
<organism evidence="15 16">
    <name type="scientific">Motilimonas cestriensis</name>
    <dbReference type="NCBI Taxonomy" id="2742685"/>
    <lineage>
        <taxon>Bacteria</taxon>
        <taxon>Pseudomonadati</taxon>
        <taxon>Pseudomonadota</taxon>
        <taxon>Gammaproteobacteria</taxon>
        <taxon>Alteromonadales</taxon>
        <taxon>Alteromonadales genera incertae sedis</taxon>
        <taxon>Motilimonas</taxon>
    </lineage>
</organism>
<dbReference type="Gene3D" id="3.30.1370.120">
    <property type="match status" value="3"/>
</dbReference>
<reference evidence="15 16" key="1">
    <citation type="journal article" date="2022" name="Environ. Microbiol. Rep.">
        <title>Eco-phylogenetic analyses reveal divergent evolution of vitamin B12 metabolism in the marine bacterial family 'Psychromonadaceae'.</title>
        <authorList>
            <person name="Jin X."/>
            <person name="Yang Y."/>
            <person name="Cao H."/>
            <person name="Gao B."/>
            <person name="Zhao Z."/>
        </authorList>
    </citation>
    <scope>NUCLEOTIDE SEQUENCE [LARGE SCALE GENOMIC DNA]</scope>
    <source>
        <strain evidence="15 16">MKS20</strain>
    </source>
</reference>
<dbReference type="InterPro" id="IPR004846">
    <property type="entry name" value="T2SS/T3SS_dom"/>
</dbReference>
<protein>
    <submittedName>
        <fullName evidence="15">Type II secretion system secretin GspD</fullName>
    </submittedName>
</protein>
<keyword evidence="9" id="KW-0998">Cell outer membrane</keyword>
<evidence type="ECO:0000259" key="13">
    <source>
        <dbReference type="Pfam" id="PF03958"/>
    </source>
</evidence>
<feature type="chain" id="PRO_5046190572" evidence="11">
    <location>
        <begin position="28"/>
        <end position="682"/>
    </location>
</feature>
<feature type="domain" description="Type II/III secretion system secretin-like" evidence="12">
    <location>
        <begin position="453"/>
        <end position="614"/>
    </location>
</feature>
<dbReference type="EMBL" id="JAIMJA010000006">
    <property type="protein sequence ID" value="MCE2594756.1"/>
    <property type="molecule type" value="Genomic_DNA"/>
</dbReference>
<dbReference type="Pfam" id="PF00263">
    <property type="entry name" value="Secretin"/>
    <property type="match status" value="1"/>
</dbReference>
<feature type="domain" description="NolW-like" evidence="13">
    <location>
        <begin position="129"/>
        <end position="191"/>
    </location>
</feature>
<keyword evidence="4" id="KW-1134">Transmembrane beta strand</keyword>
<feature type="domain" description="GspD-like N0" evidence="14">
    <location>
        <begin position="33"/>
        <end position="102"/>
    </location>
</feature>
<dbReference type="PRINTS" id="PR00811">
    <property type="entry name" value="BCTERIALGSPD"/>
</dbReference>
<gene>
    <name evidence="15" type="primary">gspD</name>
    <name evidence="15" type="ORF">K6Y31_07995</name>
</gene>
<evidence type="ECO:0000313" key="15">
    <source>
        <dbReference type="EMBL" id="MCE2594756.1"/>
    </source>
</evidence>
<keyword evidence="8" id="KW-0472">Membrane</keyword>
<dbReference type="PANTHER" id="PTHR30332">
    <property type="entry name" value="PROBABLE GENERAL SECRETION PATHWAY PROTEIN D"/>
    <property type="match status" value="1"/>
</dbReference>
<evidence type="ECO:0000256" key="2">
    <source>
        <dbReference type="ARBA" id="ARBA00006980"/>
    </source>
</evidence>
<dbReference type="PROSITE" id="PS00875">
    <property type="entry name" value="T2SP_D"/>
    <property type="match status" value="1"/>
</dbReference>
<evidence type="ECO:0000256" key="8">
    <source>
        <dbReference type="ARBA" id="ARBA00023136"/>
    </source>
</evidence>
<feature type="signal peptide" evidence="11">
    <location>
        <begin position="1"/>
        <end position="27"/>
    </location>
</feature>
<keyword evidence="3 10" id="KW-0813">Transport</keyword>
<dbReference type="InterPro" id="IPR001775">
    <property type="entry name" value="GspD/PilQ"/>
</dbReference>
<dbReference type="InterPro" id="IPR038591">
    <property type="entry name" value="NolW-like_sf"/>
</dbReference>
<name>A0ABS8WAH4_9GAMM</name>
<comment type="caution">
    <text evidence="15">The sequence shown here is derived from an EMBL/GenBank/DDBJ whole genome shotgun (WGS) entry which is preliminary data.</text>
</comment>
<dbReference type="InterPro" id="IPR004845">
    <property type="entry name" value="T2SS_GspD_CS"/>
</dbReference>
<evidence type="ECO:0000313" key="16">
    <source>
        <dbReference type="Proteomes" id="UP001201273"/>
    </source>
</evidence>
<evidence type="ECO:0000256" key="3">
    <source>
        <dbReference type="ARBA" id="ARBA00022448"/>
    </source>
</evidence>
<keyword evidence="16" id="KW-1185">Reference proteome</keyword>
<dbReference type="NCBIfam" id="TIGR02517">
    <property type="entry name" value="type_II_gspD"/>
    <property type="match status" value="1"/>
</dbReference>
<dbReference type="InterPro" id="IPR049371">
    <property type="entry name" value="GspD-like_N0"/>
</dbReference>
<evidence type="ECO:0000256" key="6">
    <source>
        <dbReference type="ARBA" id="ARBA00022729"/>
    </source>
</evidence>
<sequence length="682" mass="73079">MRISGTRRKLSALCAGLLLAVSANISAAEYSASFKGTDINEFINIVGKNLNKTIIIEPSVRGKINVRSYDLLNDEQYYQFFLNVLDVYGFAVVEMDNGVMKVIKAKDAKVSAIPVVDGANPGKGDEMVTRVVPVRNVSVRELAPLLRQLNDNAGGGNVVHYDPSNVIMITGRAAVVNRLVEIVRRVDKAGDEEVDIVRLKFASAAEMVRILESIQKPGDGKTNMPNMLKPRMVADERTNSIIISGEPQARKRAVHLVKQLDSELETSGNTRVFYLKYAKAKEMVDVLNGVSKSIEGEVKSANGAAAGGSNNKQSNLNIEAHEGTNAIVITAQPDVMGSLEAVIRQLDIRRAQVLVEAIIVEVAEGDGIGLSVQWATLAGGGTQFNTNGASLSEIAAGAYQARPEKGSTIIDGDKTTVNPETKGDVTSLASVLSKVSGMAVGYASNDWGVVLQALASSKGSNILATPSITTLDNQEASFIVGDEVPVKTGSAASGNNDNPFTTIERKKVGIQLKVTPQINEGDAVQLVIEQEVSNVNGNTGVDITFATRAVKTTVLADSGDTIVIGGLIDEKVDESVEKVPLLGDIPYLGNLFKSTSSSTSKRNLMIFIRPTIIRDSNKMASLSSRKYSLMRAVQLQQQAQGVNLMPNTDVPVLPEWGQSPEINPEVFDFTKKKRRAPEASSN</sequence>
<dbReference type="Proteomes" id="UP001201273">
    <property type="component" value="Unassembled WGS sequence"/>
</dbReference>
<accession>A0ABS8WAH4</accession>
<evidence type="ECO:0000256" key="9">
    <source>
        <dbReference type="ARBA" id="ARBA00023237"/>
    </source>
</evidence>
<dbReference type="RefSeq" id="WP_233052276.1">
    <property type="nucleotide sequence ID" value="NZ_JAIMJA010000006.1"/>
</dbReference>
<feature type="domain" description="NolW-like" evidence="13">
    <location>
        <begin position="270"/>
        <end position="352"/>
    </location>
</feature>
<keyword evidence="5" id="KW-0812">Transmembrane</keyword>
<evidence type="ECO:0000259" key="12">
    <source>
        <dbReference type="Pfam" id="PF00263"/>
    </source>
</evidence>
<dbReference type="InterPro" id="IPR013356">
    <property type="entry name" value="T2SS_GspD"/>
</dbReference>
<comment type="similarity">
    <text evidence="2">Belongs to the bacterial secretin family. GSP D subfamily.</text>
</comment>